<feature type="domain" description="Amidohydrolase-related" evidence="2">
    <location>
        <begin position="3"/>
        <end position="275"/>
    </location>
</feature>
<dbReference type="EMBL" id="FQWQ01000003">
    <property type="protein sequence ID" value="SHH62538.1"/>
    <property type="molecule type" value="Genomic_DNA"/>
</dbReference>
<dbReference type="Pfam" id="PF04909">
    <property type="entry name" value="Amidohydro_2"/>
    <property type="match status" value="1"/>
</dbReference>
<protein>
    <submittedName>
        <fullName evidence="3">L-fuconolactonase</fullName>
    </submittedName>
</protein>
<dbReference type="Gene3D" id="3.20.20.140">
    <property type="entry name" value="Metal-dependent hydrolases"/>
    <property type="match status" value="1"/>
</dbReference>
<gene>
    <name evidence="3" type="ORF">SAMN04488109_4704</name>
</gene>
<name>A0A1M5UI20_9BACT</name>
<dbReference type="InterPro" id="IPR052350">
    <property type="entry name" value="Metallo-dep_Lactonases"/>
</dbReference>
<dbReference type="AlphaFoldDB" id="A0A1M5UI20"/>
<dbReference type="RefSeq" id="WP_073138901.1">
    <property type="nucleotide sequence ID" value="NZ_FQWQ01000003.1"/>
</dbReference>
<dbReference type="OrthoDB" id="5450317at2"/>
<dbReference type="Proteomes" id="UP000184212">
    <property type="component" value="Unassembled WGS sequence"/>
</dbReference>
<sequence length="275" mass="31414">MRIDAHQHFWKFDPVRDSWIDATMATIQRDFFPGDLKPLLDAQGIDGCVVVQSDQSEAENVFQLKHSEGHDFIKGVVGWVDLQAEDVEDQLAHYKSFPKMKGFRHVLQGEPKRDYMLNPAFMRGVGKLKKFGYTYDILIHQDQLAYAEKFAKAFPDQPFVLDHIAKPSIRTGDLSSWKKGIQALAAHDNVWCKVSGMVTEADWKHWKPADFVPYLDTVVEAFETHRLMFGSDWPVCLVAASYAEVHDLAKKYFSPFSTSEQAAIFGTNAMKFYNL</sequence>
<evidence type="ECO:0000256" key="1">
    <source>
        <dbReference type="ARBA" id="ARBA00038310"/>
    </source>
</evidence>
<dbReference type="GO" id="GO:0016787">
    <property type="term" value="F:hydrolase activity"/>
    <property type="evidence" value="ECO:0007669"/>
    <property type="project" value="InterPro"/>
</dbReference>
<reference evidence="3 4" key="1">
    <citation type="submission" date="2016-11" db="EMBL/GenBank/DDBJ databases">
        <authorList>
            <person name="Jaros S."/>
            <person name="Januszkiewicz K."/>
            <person name="Wedrychowicz H."/>
        </authorList>
    </citation>
    <scope>NUCLEOTIDE SEQUENCE [LARGE SCALE GENOMIC DNA]</scope>
    <source>
        <strain evidence="3 4">DSM 24574</strain>
    </source>
</reference>
<dbReference type="PANTHER" id="PTHR43569:SF2">
    <property type="entry name" value="AMIDOHYDROLASE-RELATED DOMAIN-CONTAINING PROTEIN"/>
    <property type="match status" value="1"/>
</dbReference>
<keyword evidence="4" id="KW-1185">Reference proteome</keyword>
<accession>A0A1M5UI20</accession>
<evidence type="ECO:0000313" key="3">
    <source>
        <dbReference type="EMBL" id="SHH62538.1"/>
    </source>
</evidence>
<evidence type="ECO:0000313" key="4">
    <source>
        <dbReference type="Proteomes" id="UP000184212"/>
    </source>
</evidence>
<organism evidence="3 4">
    <name type="scientific">Chryseolinea serpens</name>
    <dbReference type="NCBI Taxonomy" id="947013"/>
    <lineage>
        <taxon>Bacteria</taxon>
        <taxon>Pseudomonadati</taxon>
        <taxon>Bacteroidota</taxon>
        <taxon>Cytophagia</taxon>
        <taxon>Cytophagales</taxon>
        <taxon>Fulvivirgaceae</taxon>
        <taxon>Chryseolinea</taxon>
    </lineage>
</organism>
<dbReference type="InterPro" id="IPR032466">
    <property type="entry name" value="Metal_Hydrolase"/>
</dbReference>
<evidence type="ECO:0000259" key="2">
    <source>
        <dbReference type="Pfam" id="PF04909"/>
    </source>
</evidence>
<dbReference type="SUPFAM" id="SSF51556">
    <property type="entry name" value="Metallo-dependent hydrolases"/>
    <property type="match status" value="1"/>
</dbReference>
<dbReference type="PANTHER" id="PTHR43569">
    <property type="entry name" value="AMIDOHYDROLASE"/>
    <property type="match status" value="1"/>
</dbReference>
<dbReference type="STRING" id="947013.SAMN04488109_4704"/>
<dbReference type="InterPro" id="IPR006680">
    <property type="entry name" value="Amidohydro-rel"/>
</dbReference>
<proteinExistence type="inferred from homology"/>
<comment type="similarity">
    <text evidence="1">Belongs to the metallo-dependent hydrolases superfamily.</text>
</comment>